<dbReference type="Proteomes" id="UP000762676">
    <property type="component" value="Unassembled WGS sequence"/>
</dbReference>
<dbReference type="AlphaFoldDB" id="A0AAV4HFR6"/>
<sequence>MLRNNNQQEALQALLNSILSVLQRQLKDFLEVPELALETREKVSSAPTHNMASERGLGHDELSRRNCRNIKTSRAEKSLSREEVSNFFDHFKISQEINQDGKSKVPGTNVFNYDETLGQTNPADICAPSGPHSVSQISSAPPASLPRPCTSFPPQPADICAPSGPHSVSQISSAPPASLPRPQFASSSLQPADICAPSGPHSVSQISSGPPAFLCRPQFASSSLQPAVVCTPSNPYSVSQIQILPHLGLHLAWNSGGC</sequence>
<gene>
    <name evidence="2" type="ORF">ElyMa_006306600</name>
</gene>
<proteinExistence type="predicted"/>
<feature type="compositionally biased region" description="Polar residues" evidence="1">
    <location>
        <begin position="166"/>
        <end position="175"/>
    </location>
</feature>
<feature type="compositionally biased region" description="Polar residues" evidence="1">
    <location>
        <begin position="132"/>
        <end position="141"/>
    </location>
</feature>
<accession>A0AAV4HFR6</accession>
<evidence type="ECO:0000313" key="3">
    <source>
        <dbReference type="Proteomes" id="UP000762676"/>
    </source>
</evidence>
<protein>
    <submittedName>
        <fullName evidence="2">Uncharacterized protein</fullName>
    </submittedName>
</protein>
<dbReference type="EMBL" id="BMAT01012675">
    <property type="protein sequence ID" value="GFR96763.1"/>
    <property type="molecule type" value="Genomic_DNA"/>
</dbReference>
<feature type="region of interest" description="Disordered" evidence="1">
    <location>
        <begin position="122"/>
        <end position="185"/>
    </location>
</feature>
<evidence type="ECO:0000313" key="2">
    <source>
        <dbReference type="EMBL" id="GFR96763.1"/>
    </source>
</evidence>
<organism evidence="2 3">
    <name type="scientific">Elysia marginata</name>
    <dbReference type="NCBI Taxonomy" id="1093978"/>
    <lineage>
        <taxon>Eukaryota</taxon>
        <taxon>Metazoa</taxon>
        <taxon>Spiralia</taxon>
        <taxon>Lophotrochozoa</taxon>
        <taxon>Mollusca</taxon>
        <taxon>Gastropoda</taxon>
        <taxon>Heterobranchia</taxon>
        <taxon>Euthyneura</taxon>
        <taxon>Panpulmonata</taxon>
        <taxon>Sacoglossa</taxon>
        <taxon>Placobranchoidea</taxon>
        <taxon>Plakobranchidae</taxon>
        <taxon>Elysia</taxon>
    </lineage>
</organism>
<evidence type="ECO:0000256" key="1">
    <source>
        <dbReference type="SAM" id="MobiDB-lite"/>
    </source>
</evidence>
<feature type="region of interest" description="Disordered" evidence="1">
    <location>
        <begin position="41"/>
        <end position="60"/>
    </location>
</feature>
<name>A0AAV4HFR6_9GAST</name>
<reference evidence="2 3" key="1">
    <citation type="journal article" date="2021" name="Elife">
        <title>Chloroplast acquisition without the gene transfer in kleptoplastic sea slugs, Plakobranchus ocellatus.</title>
        <authorList>
            <person name="Maeda T."/>
            <person name="Takahashi S."/>
            <person name="Yoshida T."/>
            <person name="Shimamura S."/>
            <person name="Takaki Y."/>
            <person name="Nagai Y."/>
            <person name="Toyoda A."/>
            <person name="Suzuki Y."/>
            <person name="Arimoto A."/>
            <person name="Ishii H."/>
            <person name="Satoh N."/>
            <person name="Nishiyama T."/>
            <person name="Hasebe M."/>
            <person name="Maruyama T."/>
            <person name="Minagawa J."/>
            <person name="Obokata J."/>
            <person name="Shigenobu S."/>
        </authorList>
    </citation>
    <scope>NUCLEOTIDE SEQUENCE [LARGE SCALE GENOMIC DNA]</scope>
</reference>
<keyword evidence="3" id="KW-1185">Reference proteome</keyword>
<comment type="caution">
    <text evidence="2">The sequence shown here is derived from an EMBL/GenBank/DDBJ whole genome shotgun (WGS) entry which is preliminary data.</text>
</comment>